<evidence type="ECO:0000256" key="5">
    <source>
        <dbReference type="ARBA" id="ARBA00023136"/>
    </source>
</evidence>
<dbReference type="RefSeq" id="WP_345249277.1">
    <property type="nucleotide sequence ID" value="NZ_BAABFO010000009.1"/>
</dbReference>
<accession>A0ABP8GZM5</accession>
<feature type="transmembrane region" description="Helical" evidence="6">
    <location>
        <begin position="364"/>
        <end position="384"/>
    </location>
</feature>
<evidence type="ECO:0000313" key="8">
    <source>
        <dbReference type="EMBL" id="GAA4332243.1"/>
    </source>
</evidence>
<organism evidence="8 9">
    <name type="scientific">Pigmentiphaga soli</name>
    <dbReference type="NCBI Taxonomy" id="1007095"/>
    <lineage>
        <taxon>Bacteria</taxon>
        <taxon>Pseudomonadati</taxon>
        <taxon>Pseudomonadota</taxon>
        <taxon>Betaproteobacteria</taxon>
        <taxon>Burkholderiales</taxon>
        <taxon>Alcaligenaceae</taxon>
        <taxon>Pigmentiphaga</taxon>
    </lineage>
</organism>
<feature type="domain" description="Major facilitator superfamily (MFS) profile" evidence="7">
    <location>
        <begin position="13"/>
        <end position="420"/>
    </location>
</feature>
<dbReference type="EMBL" id="BAABFO010000009">
    <property type="protein sequence ID" value="GAA4332243.1"/>
    <property type="molecule type" value="Genomic_DNA"/>
</dbReference>
<protein>
    <submittedName>
        <fullName evidence="8">MFS transporter</fullName>
    </submittedName>
</protein>
<feature type="transmembrane region" description="Helical" evidence="6">
    <location>
        <begin position="171"/>
        <end position="193"/>
    </location>
</feature>
<dbReference type="InterPro" id="IPR011701">
    <property type="entry name" value="MFS"/>
</dbReference>
<evidence type="ECO:0000256" key="2">
    <source>
        <dbReference type="ARBA" id="ARBA00022448"/>
    </source>
</evidence>
<dbReference type="InterPro" id="IPR036259">
    <property type="entry name" value="MFS_trans_sf"/>
</dbReference>
<feature type="transmembrane region" description="Helical" evidence="6">
    <location>
        <begin position="103"/>
        <end position="125"/>
    </location>
</feature>
<feature type="transmembrane region" description="Helical" evidence="6">
    <location>
        <begin position="332"/>
        <end position="352"/>
    </location>
</feature>
<evidence type="ECO:0000313" key="9">
    <source>
        <dbReference type="Proteomes" id="UP001501671"/>
    </source>
</evidence>
<feature type="transmembrane region" description="Helical" evidence="6">
    <location>
        <begin position="9"/>
        <end position="26"/>
    </location>
</feature>
<feature type="transmembrane region" description="Helical" evidence="6">
    <location>
        <begin position="46"/>
        <end position="67"/>
    </location>
</feature>
<comment type="subcellular location">
    <subcellularLocation>
        <location evidence="1">Membrane</location>
        <topology evidence="1">Multi-pass membrane protein</topology>
    </subcellularLocation>
</comment>
<feature type="transmembrane region" description="Helical" evidence="6">
    <location>
        <begin position="137"/>
        <end position="159"/>
    </location>
</feature>
<dbReference type="InterPro" id="IPR020846">
    <property type="entry name" value="MFS_dom"/>
</dbReference>
<dbReference type="Proteomes" id="UP001501671">
    <property type="component" value="Unassembled WGS sequence"/>
</dbReference>
<feature type="transmembrane region" description="Helical" evidence="6">
    <location>
        <begin position="272"/>
        <end position="293"/>
    </location>
</feature>
<sequence length="430" mass="46011">MQSITMRKVLWRLMPLLIIIYLVAWLDRVNISFAALQMNKALGLSATAYGTGAGLFFLGYFLCEVPSNLMMVRFGARRWIARIMVTWGIIAGGSAFIQGEHSFYVMRVLLGLAEAGLFPGLVYYMMQWMPNEYRGRAVGLLMAASPFANVVGSPLSAALLGMDGIGGLGGWQWLLLLEAAPAIILAAVVLRWLPDNPGQAGWLAPAERDWLSTRLAQENAEREKQVKLSVGQVLLNPRVLLLAAVYYVIAAMVYTNGFWLPQIVKGFGLTNMQTGLLVAIPYLLGTIGCIIYGRWSDRDKGRDRSGYAIASLCLAFVGAAIFVLASSPEMKMLGIVLGILGQSTVQSVFWTLPASFLSGPAAAAGIAIINSLGVMSGLSTNWLMGAIKDATGSYTGGFIISAGSILVAIGIILALRRGSPAAPVAANRPA</sequence>
<dbReference type="PROSITE" id="PS50850">
    <property type="entry name" value="MFS"/>
    <property type="match status" value="1"/>
</dbReference>
<dbReference type="PANTHER" id="PTHR43791:SF36">
    <property type="entry name" value="TRANSPORTER, PUTATIVE (AFU_ORTHOLOGUE AFUA_6G08340)-RELATED"/>
    <property type="match status" value="1"/>
</dbReference>
<keyword evidence="3 6" id="KW-0812">Transmembrane</keyword>
<dbReference type="PANTHER" id="PTHR43791">
    <property type="entry name" value="PERMEASE-RELATED"/>
    <property type="match status" value="1"/>
</dbReference>
<evidence type="ECO:0000256" key="3">
    <source>
        <dbReference type="ARBA" id="ARBA00022692"/>
    </source>
</evidence>
<dbReference type="Pfam" id="PF07690">
    <property type="entry name" value="MFS_1"/>
    <property type="match status" value="1"/>
</dbReference>
<keyword evidence="5 6" id="KW-0472">Membrane</keyword>
<dbReference type="SUPFAM" id="SSF103473">
    <property type="entry name" value="MFS general substrate transporter"/>
    <property type="match status" value="1"/>
</dbReference>
<evidence type="ECO:0000256" key="1">
    <source>
        <dbReference type="ARBA" id="ARBA00004141"/>
    </source>
</evidence>
<feature type="transmembrane region" description="Helical" evidence="6">
    <location>
        <begin position="305"/>
        <end position="326"/>
    </location>
</feature>
<dbReference type="CDD" id="cd17319">
    <property type="entry name" value="MFS_ExuT_GudP_like"/>
    <property type="match status" value="1"/>
</dbReference>
<comment type="caution">
    <text evidence="8">The sequence shown here is derived from an EMBL/GenBank/DDBJ whole genome shotgun (WGS) entry which is preliminary data.</text>
</comment>
<reference evidence="9" key="1">
    <citation type="journal article" date="2019" name="Int. J. Syst. Evol. Microbiol.">
        <title>The Global Catalogue of Microorganisms (GCM) 10K type strain sequencing project: providing services to taxonomists for standard genome sequencing and annotation.</title>
        <authorList>
            <consortium name="The Broad Institute Genomics Platform"/>
            <consortium name="The Broad Institute Genome Sequencing Center for Infectious Disease"/>
            <person name="Wu L."/>
            <person name="Ma J."/>
        </authorList>
    </citation>
    <scope>NUCLEOTIDE SEQUENCE [LARGE SCALE GENOMIC DNA]</scope>
    <source>
        <strain evidence="9">JCM 17666</strain>
    </source>
</reference>
<evidence type="ECO:0000256" key="6">
    <source>
        <dbReference type="SAM" id="Phobius"/>
    </source>
</evidence>
<keyword evidence="9" id="KW-1185">Reference proteome</keyword>
<evidence type="ECO:0000256" key="4">
    <source>
        <dbReference type="ARBA" id="ARBA00022989"/>
    </source>
</evidence>
<gene>
    <name evidence="8" type="ORF">GCM10023144_21960</name>
</gene>
<feature type="transmembrane region" description="Helical" evidence="6">
    <location>
        <begin position="79"/>
        <end position="97"/>
    </location>
</feature>
<keyword evidence="2" id="KW-0813">Transport</keyword>
<keyword evidence="4 6" id="KW-1133">Transmembrane helix</keyword>
<proteinExistence type="predicted"/>
<evidence type="ECO:0000259" key="7">
    <source>
        <dbReference type="PROSITE" id="PS50850"/>
    </source>
</evidence>
<feature type="transmembrane region" description="Helical" evidence="6">
    <location>
        <begin position="396"/>
        <end position="415"/>
    </location>
</feature>
<dbReference type="Gene3D" id="1.20.1250.20">
    <property type="entry name" value="MFS general substrate transporter like domains"/>
    <property type="match status" value="2"/>
</dbReference>
<feature type="transmembrane region" description="Helical" evidence="6">
    <location>
        <begin position="239"/>
        <end position="260"/>
    </location>
</feature>
<name>A0ABP8GZM5_9BURK</name>